<dbReference type="CDD" id="cd21037">
    <property type="entry name" value="MLKL_NTD"/>
    <property type="match status" value="1"/>
</dbReference>
<evidence type="ECO:0000313" key="2">
    <source>
        <dbReference type="EMBL" id="KAK7044348.1"/>
    </source>
</evidence>
<dbReference type="Gene3D" id="3.40.50.300">
    <property type="entry name" value="P-loop containing nucleotide triphosphate hydrolases"/>
    <property type="match status" value="1"/>
</dbReference>
<dbReference type="SUPFAM" id="SSF48452">
    <property type="entry name" value="TPR-like"/>
    <property type="match status" value="1"/>
</dbReference>
<dbReference type="SUPFAM" id="SSF81901">
    <property type="entry name" value="HCP-like"/>
    <property type="match status" value="1"/>
</dbReference>
<name>A0AAW0CVU9_9AGAR</name>
<dbReference type="Gene3D" id="1.25.40.10">
    <property type="entry name" value="Tetratricopeptide repeat domain"/>
    <property type="match status" value="1"/>
</dbReference>
<dbReference type="Proteomes" id="UP001362999">
    <property type="component" value="Unassembled WGS sequence"/>
</dbReference>
<reference evidence="2 3" key="1">
    <citation type="journal article" date="2024" name="J Genomics">
        <title>Draft genome sequencing and assembly of Favolaschia claudopus CIRM-BRFM 2984 isolated from oak limbs.</title>
        <authorList>
            <person name="Navarro D."/>
            <person name="Drula E."/>
            <person name="Chaduli D."/>
            <person name="Cazenave R."/>
            <person name="Ahrendt S."/>
            <person name="Wang J."/>
            <person name="Lipzen A."/>
            <person name="Daum C."/>
            <person name="Barry K."/>
            <person name="Grigoriev I.V."/>
            <person name="Favel A."/>
            <person name="Rosso M.N."/>
            <person name="Martin F."/>
        </authorList>
    </citation>
    <scope>NUCLEOTIDE SEQUENCE [LARGE SCALE GENOMIC DNA]</scope>
    <source>
        <strain evidence="2 3">CIRM-BRFM 2984</strain>
    </source>
</reference>
<accession>A0AAW0CVU9</accession>
<dbReference type="SUPFAM" id="SSF52540">
    <property type="entry name" value="P-loop containing nucleoside triphosphate hydrolases"/>
    <property type="match status" value="1"/>
</dbReference>
<dbReference type="GO" id="GO:0007166">
    <property type="term" value="P:cell surface receptor signaling pathway"/>
    <property type="evidence" value="ECO:0007669"/>
    <property type="project" value="InterPro"/>
</dbReference>
<dbReference type="AlphaFoldDB" id="A0AAW0CVU9"/>
<dbReference type="PANTHER" id="PTHR47691">
    <property type="entry name" value="REGULATOR-RELATED"/>
    <property type="match status" value="1"/>
</dbReference>
<dbReference type="InterPro" id="IPR049052">
    <property type="entry name" value="nSTAND1"/>
</dbReference>
<dbReference type="Gene3D" id="1.20.930.20">
    <property type="entry name" value="Adaptor protein Cbl, N-terminal domain"/>
    <property type="match status" value="1"/>
</dbReference>
<evidence type="ECO:0000313" key="3">
    <source>
        <dbReference type="Proteomes" id="UP001362999"/>
    </source>
</evidence>
<evidence type="ECO:0000259" key="1">
    <source>
        <dbReference type="Pfam" id="PF20703"/>
    </source>
</evidence>
<proteinExistence type="predicted"/>
<dbReference type="InterPro" id="IPR059179">
    <property type="entry name" value="MLKL-like_MCAfunc"/>
</dbReference>
<sequence length="1054" mass="117540">MPPRAAPPPPPGEVNNILKYATIAASTLSDVSDSTDIPFLRTIAAVSVSILTIAQTVKTNQDECMRMVARIQELLSVILRLCVEDKELAPGMLHNIGKFADTLQRIHAYVTVQQNAGIFKRFFRQSENTALLSECKAGLSHALDVFGASCGIETRLVTTAEMAEMRDRAEKRHRELVELFSGQIEPRGSGGVSLASKSVFEFQNSTTSLIMLPPNPKIFHGRDPELHALLQLLLQDSARVTILGPGGIGKTTLATTALHHPDVSAKFTHRYFVSCESAKNHDALVSVIASHVGVTPSRNTSKQVLRHFSGAEPSILLLDNFETSWEPLTSRAQVEEFLSLLADIPHLALLITMRGAERPSSIRWSRPFLSPLEPLTDNAARLIFSDITDEHRQTDAEISELLKLTDNLPLAVTLVANISTFEGYETLLSRWRIERTTLFSEGSDKRSNLDLSIGLSLSSPRILNCPGALPLLSLLSLLPEGVSEIDLLQIDFPMIRDVGRSKTALIRTSLAYLDHDKRLRVLVPIREYVKIHNPPSPSLCRPLRRHFHELLMLWNDYQHLSAAGIAQRLATNVGNFESVLKHGLHHDEPDLVETLHSAITFNSFCRIFKRRPSDMMELISGFLDKLDNHQLHGAYLTQLVRSWQYGSGFDPQTIETTAIQHFRAVGDIGGEAYLIGGLGSYYRQHDNNLPKALKYYRAAKDLAATCNDVKTQCFAFREAAECMWQLGQYHEALVEIQEMRGIAKHHGLFYDEAQAIRVELLCRVSLGDLKPCFALCAEARALLALCSLQGGILDLALVNSDADVHYQKTEFAEARALYLTTCPQQPPMSQAYDRLALANIDIETWEDTAKIRQDLEAIKAIFESITHPAGITLCEVSLAWVDIREGLLRKGMLSLQRSLKETWGNDQEISILCLNILADTAYGLNNPWNTYKWAIVLLGFALKGKNRLAVFHALRCMADFFATCGDDDTAESLFQTAFDGFTAMDVHRNRGSCAVHLGDYLLCRGEREKALQLWNIARECFIRSQQAQDFEQVDRRIARVLGVVFSPVIACTID</sequence>
<gene>
    <name evidence="2" type="ORF">R3P38DRAFT_2509443</name>
</gene>
<organism evidence="2 3">
    <name type="scientific">Favolaschia claudopus</name>
    <dbReference type="NCBI Taxonomy" id="2862362"/>
    <lineage>
        <taxon>Eukaryota</taxon>
        <taxon>Fungi</taxon>
        <taxon>Dikarya</taxon>
        <taxon>Basidiomycota</taxon>
        <taxon>Agaricomycotina</taxon>
        <taxon>Agaricomycetes</taxon>
        <taxon>Agaricomycetidae</taxon>
        <taxon>Agaricales</taxon>
        <taxon>Marasmiineae</taxon>
        <taxon>Mycenaceae</taxon>
        <taxon>Favolaschia</taxon>
    </lineage>
</organism>
<dbReference type="InterPro" id="IPR036537">
    <property type="entry name" value="Adaptor_Cbl_N_dom_sf"/>
</dbReference>
<feature type="domain" description="Novel STAND NTPase 1" evidence="1">
    <location>
        <begin position="217"/>
        <end position="354"/>
    </location>
</feature>
<comment type="caution">
    <text evidence="2">The sequence shown here is derived from an EMBL/GenBank/DDBJ whole genome shotgun (WGS) entry which is preliminary data.</text>
</comment>
<dbReference type="Pfam" id="PF20703">
    <property type="entry name" value="nSTAND1"/>
    <property type="match status" value="1"/>
</dbReference>
<dbReference type="InterPro" id="IPR011990">
    <property type="entry name" value="TPR-like_helical_dom_sf"/>
</dbReference>
<dbReference type="InterPro" id="IPR027417">
    <property type="entry name" value="P-loop_NTPase"/>
</dbReference>
<protein>
    <submittedName>
        <fullName evidence="2">NB-ARC domain-containing protein</fullName>
    </submittedName>
</protein>
<dbReference type="PANTHER" id="PTHR47691:SF3">
    <property type="entry name" value="HTH-TYPE TRANSCRIPTIONAL REGULATOR RV0890C-RELATED"/>
    <property type="match status" value="1"/>
</dbReference>
<keyword evidence="3" id="KW-1185">Reference proteome</keyword>
<dbReference type="EMBL" id="JAWWNJ010000011">
    <property type="protein sequence ID" value="KAK7044348.1"/>
    <property type="molecule type" value="Genomic_DNA"/>
</dbReference>